<feature type="short sequence motif" description="TonB C-terminal box" evidence="11">
    <location>
        <begin position="781"/>
        <end position="798"/>
    </location>
</feature>
<dbReference type="SUPFAM" id="SSF56935">
    <property type="entry name" value="Porins"/>
    <property type="match status" value="1"/>
</dbReference>
<dbReference type="Pfam" id="PF00593">
    <property type="entry name" value="TonB_dep_Rec_b-barrel"/>
    <property type="match status" value="1"/>
</dbReference>
<dbReference type="NCBIfam" id="TIGR01785">
    <property type="entry name" value="TonB-hemin"/>
    <property type="match status" value="1"/>
</dbReference>
<evidence type="ECO:0000256" key="2">
    <source>
        <dbReference type="ARBA" id="ARBA00009810"/>
    </source>
</evidence>
<dbReference type="GO" id="GO:0044718">
    <property type="term" value="P:siderophore transmembrane transport"/>
    <property type="evidence" value="ECO:0007669"/>
    <property type="project" value="TreeGrafter"/>
</dbReference>
<feature type="domain" description="TonB-dependent receptor plug" evidence="15">
    <location>
        <begin position="61"/>
        <end position="161"/>
    </location>
</feature>
<evidence type="ECO:0000256" key="5">
    <source>
        <dbReference type="ARBA" id="ARBA00022692"/>
    </source>
</evidence>
<organism evidence="16 17">
    <name type="scientific">Moritella viscosa</name>
    <dbReference type="NCBI Taxonomy" id="80854"/>
    <lineage>
        <taxon>Bacteria</taxon>
        <taxon>Pseudomonadati</taxon>
        <taxon>Pseudomonadota</taxon>
        <taxon>Gammaproteobacteria</taxon>
        <taxon>Alteromonadales</taxon>
        <taxon>Moritellaceae</taxon>
        <taxon>Moritella</taxon>
    </lineage>
</organism>
<keyword evidence="8 10" id="KW-0472">Membrane</keyword>
<keyword evidence="7 12" id="KW-0798">TonB box</keyword>
<evidence type="ECO:0000256" key="9">
    <source>
        <dbReference type="ARBA" id="ARBA00023237"/>
    </source>
</evidence>
<keyword evidence="16" id="KW-0675">Receptor</keyword>
<dbReference type="PANTHER" id="PTHR30069:SF41">
    <property type="entry name" value="HEME_HEMOPEXIN UTILIZATION PROTEIN C"/>
    <property type="match status" value="1"/>
</dbReference>
<dbReference type="GO" id="GO:0009279">
    <property type="term" value="C:cell outer membrane"/>
    <property type="evidence" value="ECO:0007669"/>
    <property type="project" value="UniProtKB-SubCell"/>
</dbReference>
<evidence type="ECO:0000313" key="17">
    <source>
        <dbReference type="Proteomes" id="UP000183794"/>
    </source>
</evidence>
<dbReference type="InterPro" id="IPR039426">
    <property type="entry name" value="TonB-dep_rcpt-like"/>
</dbReference>
<protein>
    <submittedName>
        <fullName evidence="16">TonB dependent receptor protein</fullName>
    </submittedName>
</protein>
<comment type="similarity">
    <text evidence="2 10 12">Belongs to the TonB-dependent receptor family.</text>
</comment>
<dbReference type="OrthoDB" id="6046653at2"/>
<dbReference type="InterPro" id="IPR000531">
    <property type="entry name" value="Beta-barrel_TonB"/>
</dbReference>
<evidence type="ECO:0000256" key="8">
    <source>
        <dbReference type="ARBA" id="ARBA00023136"/>
    </source>
</evidence>
<evidence type="ECO:0000313" key="16">
    <source>
        <dbReference type="EMBL" id="SGY88932.1"/>
    </source>
</evidence>
<proteinExistence type="inferred from homology"/>
<gene>
    <name evidence="16" type="ORF">NVI5450_0928</name>
</gene>
<evidence type="ECO:0000256" key="6">
    <source>
        <dbReference type="ARBA" id="ARBA00022729"/>
    </source>
</evidence>
<feature type="chain" id="PRO_5012521120" evidence="13">
    <location>
        <begin position="26"/>
        <end position="798"/>
    </location>
</feature>
<dbReference type="Gene3D" id="2.40.170.20">
    <property type="entry name" value="TonB-dependent receptor, beta-barrel domain"/>
    <property type="match status" value="1"/>
</dbReference>
<keyword evidence="6 13" id="KW-0732">Signal</keyword>
<evidence type="ECO:0000256" key="4">
    <source>
        <dbReference type="ARBA" id="ARBA00022452"/>
    </source>
</evidence>
<evidence type="ECO:0000256" key="12">
    <source>
        <dbReference type="RuleBase" id="RU003357"/>
    </source>
</evidence>
<dbReference type="PROSITE" id="PS01156">
    <property type="entry name" value="TONB_DEPENDENT_REC_2"/>
    <property type="match status" value="1"/>
</dbReference>
<evidence type="ECO:0000259" key="15">
    <source>
        <dbReference type="Pfam" id="PF07715"/>
    </source>
</evidence>
<evidence type="ECO:0000256" key="10">
    <source>
        <dbReference type="PROSITE-ProRule" id="PRU01360"/>
    </source>
</evidence>
<dbReference type="Pfam" id="PF07715">
    <property type="entry name" value="Plug"/>
    <property type="match status" value="1"/>
</dbReference>
<evidence type="ECO:0000256" key="7">
    <source>
        <dbReference type="ARBA" id="ARBA00023077"/>
    </source>
</evidence>
<dbReference type="GO" id="GO:0015344">
    <property type="term" value="F:siderophore uptake transmembrane transporter activity"/>
    <property type="evidence" value="ECO:0007669"/>
    <property type="project" value="TreeGrafter"/>
</dbReference>
<evidence type="ECO:0000256" key="1">
    <source>
        <dbReference type="ARBA" id="ARBA00004571"/>
    </source>
</evidence>
<evidence type="ECO:0000259" key="14">
    <source>
        <dbReference type="Pfam" id="PF00593"/>
    </source>
</evidence>
<dbReference type="InterPro" id="IPR011276">
    <property type="entry name" value="TonB_haem/Hb_rcpt"/>
</dbReference>
<name>A0A1K9Z1T3_9GAMM</name>
<accession>A0A1K9Z1T3</accession>
<dbReference type="RefSeq" id="WP_075518019.1">
    <property type="nucleotide sequence ID" value="NZ_FPLD01000034.1"/>
</dbReference>
<dbReference type="Gene3D" id="2.170.130.10">
    <property type="entry name" value="TonB-dependent receptor, plug domain"/>
    <property type="match status" value="1"/>
</dbReference>
<sequence length="798" mass="88354">MFIDKKKPTLIVFISTALYSSSLFAQNLPNSESSMNNNVVIGTTVVRGSNAIDGEEDSRKEIIDRAELDSSSHQHAAEMLQDAPSVYTPISYSDPTVSVNMRGVQDFGRVNTNIDGMRQNFQRSGYQDRNGSLIVDPELLSSIHIKKGVSSGSGGLGTIGGQVNFRTVDFDDVIKKNNNGGMIVRGETGVGKWANGNKYKSSFTAGYKLTDNVSVMAAVSDTKTGDYRMGSEGESIIRPGRVQSGHRILEKFAVPDHLLNTYKTGYSMSSYLGKIRWNFSENQSLKLSYMKTKSEFNVVDYDDSRSDETLHHWRFKANDKIQNENINLGYTFQSDNPLLNLSAKVYRANTQLHEYFPESSNIPKSSQDLCITNPGKYYFMTGKRCSAQTSIYETNTYGITLNNQSFINFRDTILSADYGVEWVSDRTIPREINGPNGAASGIASTPKGSRELASTYLDTRLDYLEWLSLFAGVRFDSYKLKGDASVKTKFSNMDTGIDETYSVTNTGYATSPTIGISIRPFDFMEISSNYGKGWRPPSLTETLLSGGTPASGLSATVLIPSPVLKPETSTNLDLGVTFNFEQLFTQDDELTLALSHYRTKVDNYMIMHLGVITPDANATDTLAFVNRTDPVIIEGSELTINYDTGFAYGGMSASIIDVDEGNQCYNPNVLLTLKDPVNKKACGNTFYSPFPNQNKLTAYLGMRLLNQRLDTRITMRNISDKEDSVNTAAKPNRILNGNSGIGYTRWDLTLKYMATEELTINLYGRNLTDQQYSNSLGAYRGVIQAPGRSVAIGARYQF</sequence>
<dbReference type="GO" id="GO:0015232">
    <property type="term" value="F:heme transmembrane transporter activity"/>
    <property type="evidence" value="ECO:0007669"/>
    <property type="project" value="InterPro"/>
</dbReference>
<keyword evidence="4 10" id="KW-1134">Transmembrane beta strand</keyword>
<keyword evidence="3 10" id="KW-0813">Transport</keyword>
<feature type="domain" description="TonB-dependent receptor-like beta-barrel" evidence="14">
    <location>
        <begin position="291"/>
        <end position="767"/>
    </location>
</feature>
<keyword evidence="5 10" id="KW-0812">Transmembrane</keyword>
<dbReference type="InterPro" id="IPR012910">
    <property type="entry name" value="Plug_dom"/>
</dbReference>
<dbReference type="InterPro" id="IPR010917">
    <property type="entry name" value="TonB_rcpt_CS"/>
</dbReference>
<feature type="signal peptide" evidence="13">
    <location>
        <begin position="1"/>
        <end position="25"/>
    </location>
</feature>
<dbReference type="EMBL" id="FPLD01000034">
    <property type="protein sequence ID" value="SGY88932.1"/>
    <property type="molecule type" value="Genomic_DNA"/>
</dbReference>
<dbReference type="InterPro" id="IPR037066">
    <property type="entry name" value="Plug_dom_sf"/>
</dbReference>
<evidence type="ECO:0000256" key="3">
    <source>
        <dbReference type="ARBA" id="ARBA00022448"/>
    </source>
</evidence>
<evidence type="ECO:0000256" key="13">
    <source>
        <dbReference type="SAM" id="SignalP"/>
    </source>
</evidence>
<evidence type="ECO:0000256" key="11">
    <source>
        <dbReference type="PROSITE-ProRule" id="PRU10144"/>
    </source>
</evidence>
<dbReference type="PROSITE" id="PS52016">
    <property type="entry name" value="TONB_DEPENDENT_REC_3"/>
    <property type="match status" value="1"/>
</dbReference>
<dbReference type="InterPro" id="IPR036942">
    <property type="entry name" value="Beta-barrel_TonB_sf"/>
</dbReference>
<comment type="subcellular location">
    <subcellularLocation>
        <location evidence="1 10">Cell outer membrane</location>
        <topology evidence="1 10">Multi-pass membrane protein</topology>
    </subcellularLocation>
</comment>
<reference evidence="16 17" key="1">
    <citation type="submission" date="2016-11" db="EMBL/GenBank/DDBJ databases">
        <authorList>
            <person name="Jaros S."/>
            <person name="Januszkiewicz K."/>
            <person name="Wedrychowicz H."/>
        </authorList>
    </citation>
    <scope>NUCLEOTIDE SEQUENCE [LARGE SCALE GENOMIC DNA]</scope>
    <source>
        <strain evidence="16">NVI 5450</strain>
    </source>
</reference>
<keyword evidence="9 10" id="KW-0998">Cell outer membrane</keyword>
<dbReference type="Proteomes" id="UP000183794">
    <property type="component" value="Unassembled WGS sequence"/>
</dbReference>
<dbReference type="AlphaFoldDB" id="A0A1K9Z1T3"/>
<dbReference type="PANTHER" id="PTHR30069">
    <property type="entry name" value="TONB-DEPENDENT OUTER MEMBRANE RECEPTOR"/>
    <property type="match status" value="1"/>
</dbReference>